<feature type="repeat" description="PPR" evidence="3">
    <location>
        <begin position="105"/>
        <end position="139"/>
    </location>
</feature>
<feature type="repeat" description="PPR" evidence="3">
    <location>
        <begin position="140"/>
        <end position="174"/>
    </location>
</feature>
<gene>
    <name evidence="4" type="ORF">L3X38_011826</name>
</gene>
<keyword evidence="2" id="KW-0677">Repeat</keyword>
<dbReference type="Proteomes" id="UP001054821">
    <property type="component" value="Chromosome 2"/>
</dbReference>
<evidence type="ECO:0000256" key="1">
    <source>
        <dbReference type="ARBA" id="ARBA00007626"/>
    </source>
</evidence>
<name>A0AAD4WIA2_PRUDU</name>
<dbReference type="InterPro" id="IPR002885">
    <property type="entry name" value="PPR_rpt"/>
</dbReference>
<evidence type="ECO:0000256" key="2">
    <source>
        <dbReference type="ARBA" id="ARBA00022737"/>
    </source>
</evidence>
<organism evidence="4 5">
    <name type="scientific">Prunus dulcis</name>
    <name type="common">Almond</name>
    <name type="synonym">Amygdalus dulcis</name>
    <dbReference type="NCBI Taxonomy" id="3755"/>
    <lineage>
        <taxon>Eukaryota</taxon>
        <taxon>Viridiplantae</taxon>
        <taxon>Streptophyta</taxon>
        <taxon>Embryophyta</taxon>
        <taxon>Tracheophyta</taxon>
        <taxon>Spermatophyta</taxon>
        <taxon>Magnoliopsida</taxon>
        <taxon>eudicotyledons</taxon>
        <taxon>Gunneridae</taxon>
        <taxon>Pentapetalae</taxon>
        <taxon>rosids</taxon>
        <taxon>fabids</taxon>
        <taxon>Rosales</taxon>
        <taxon>Rosaceae</taxon>
        <taxon>Amygdaloideae</taxon>
        <taxon>Amygdaleae</taxon>
        <taxon>Prunus</taxon>
    </lineage>
</organism>
<protein>
    <recommendedName>
        <fullName evidence="6">Tetratricopeptide repeat-like superfamily protein</fullName>
    </recommendedName>
</protein>
<evidence type="ECO:0000313" key="4">
    <source>
        <dbReference type="EMBL" id="KAI5343950.1"/>
    </source>
</evidence>
<dbReference type="Pfam" id="PF13041">
    <property type="entry name" value="PPR_2"/>
    <property type="match status" value="2"/>
</dbReference>
<comment type="caution">
    <text evidence="4">The sequence shown here is derived from an EMBL/GenBank/DDBJ whole genome shotgun (WGS) entry which is preliminary data.</text>
</comment>
<dbReference type="NCBIfam" id="TIGR00756">
    <property type="entry name" value="PPR"/>
    <property type="match status" value="3"/>
</dbReference>
<dbReference type="PROSITE" id="PS51375">
    <property type="entry name" value="PPR"/>
    <property type="match status" value="3"/>
</dbReference>
<comment type="similarity">
    <text evidence="1">Belongs to the PPR family. P subfamily.</text>
</comment>
<evidence type="ECO:0000313" key="5">
    <source>
        <dbReference type="Proteomes" id="UP001054821"/>
    </source>
</evidence>
<proteinExistence type="inferred from homology"/>
<accession>A0AAD4WIA2</accession>
<sequence length="182" mass="20832">MFNYRPFKHSYNAILHSLLLVKQHKLIEWVYQQMLIDGHWGDKPLAALNLLNHMKEMGFDPSVLHFTTLIDGLSRAENLDACKNFFDEMIKHECLPDVVCYTLLNVFTYNAMICGVCMAGKLEEACFMLKDMESRGCNPNFTVYSTLVSYLQNAGKLAEALEVITHMMEKGQCVHLLSKFKG</sequence>
<dbReference type="Gene3D" id="1.25.40.10">
    <property type="entry name" value="Tetratricopeptide repeat domain"/>
    <property type="match status" value="2"/>
</dbReference>
<dbReference type="AlphaFoldDB" id="A0AAD4WIA2"/>
<reference evidence="4 5" key="1">
    <citation type="journal article" date="2022" name="G3 (Bethesda)">
        <title>Whole-genome sequence and methylome profiling of the almond [Prunus dulcis (Mill.) D.A. Webb] cultivar 'Nonpareil'.</title>
        <authorList>
            <person name="D'Amico-Willman K.M."/>
            <person name="Ouma W.Z."/>
            <person name="Meulia T."/>
            <person name="Sideli G.M."/>
            <person name="Gradziel T.M."/>
            <person name="Fresnedo-Ramirez J."/>
        </authorList>
    </citation>
    <scope>NUCLEOTIDE SEQUENCE [LARGE SCALE GENOMIC DNA]</scope>
    <source>
        <strain evidence="4">Clone GOH B32 T37-40</strain>
    </source>
</reference>
<dbReference type="PANTHER" id="PTHR47941">
    <property type="entry name" value="PENTATRICOPEPTIDE REPEAT-CONTAINING PROTEIN 3, MITOCHONDRIAL"/>
    <property type="match status" value="1"/>
</dbReference>
<dbReference type="InterPro" id="IPR011990">
    <property type="entry name" value="TPR-like_helical_dom_sf"/>
</dbReference>
<evidence type="ECO:0008006" key="6">
    <source>
        <dbReference type="Google" id="ProtNLM"/>
    </source>
</evidence>
<evidence type="ECO:0000256" key="3">
    <source>
        <dbReference type="PROSITE-ProRule" id="PRU00708"/>
    </source>
</evidence>
<keyword evidence="5" id="KW-1185">Reference proteome</keyword>
<feature type="repeat" description="PPR" evidence="3">
    <location>
        <begin position="62"/>
        <end position="96"/>
    </location>
</feature>
<dbReference type="EMBL" id="JAJFAZ020000002">
    <property type="protein sequence ID" value="KAI5343950.1"/>
    <property type="molecule type" value="Genomic_DNA"/>
</dbReference>